<dbReference type="STRING" id="273057.SSO1363"/>
<reference evidence="3" key="1">
    <citation type="journal article" date="2001" name="Proc. Natl. Acad. Sci. U.S.A.">
        <title>The complete genome of the crenarchaeon Sulfolobus solfataricus P2.</title>
        <authorList>
            <person name="She Q."/>
            <person name="Singh R.K."/>
            <person name="Confalonieri F."/>
            <person name="Zivanovic Y."/>
            <person name="Allard G."/>
            <person name="Awayez M.J."/>
            <person name="Chan-Weiher C.C.-Y."/>
            <person name="Clausen I.G."/>
            <person name="Curtis B.A."/>
            <person name="De Moors A."/>
            <person name="Erauso G."/>
            <person name="Fletcher C."/>
            <person name="Gordon P.M.K."/>
            <person name="Heikamp-de Jong I."/>
            <person name="Jeffries A.C."/>
            <person name="Kozera C.J."/>
            <person name="Medina N."/>
            <person name="Peng X."/>
            <person name="Thi-Ngoc H.P."/>
            <person name="Redder P."/>
            <person name="Schenk M.E."/>
            <person name="Theriault C."/>
            <person name="Tolstrup N."/>
            <person name="Charlebois R.L."/>
            <person name="Doolittle W.F."/>
            <person name="Duguet M."/>
            <person name="Gaasterland T."/>
            <person name="Garrett R.A."/>
            <person name="Ragan M.A."/>
            <person name="Sensen C.W."/>
            <person name="Van der Oost J."/>
        </authorList>
    </citation>
    <scope>NUCLEOTIDE SEQUENCE [LARGE SCALE GENOMIC DNA]</scope>
    <source>
        <strain evidence="3">ATCC 35092 / DSM 1617 / JCM 11322 / P2</strain>
    </source>
</reference>
<dbReference type="PhylomeDB" id="Q97YG0"/>
<sequence length="232" mass="27010">MDNENTQDSTTRTRNRIQEIQTIRTSPRTRIQPSKTQTYQHPSRKGQVGRFLKKIKKLERKALFFLDECRTVISTSIKKVLAKVGSKPVMRVNIGFSSIYVILAINAWTGEVVVSLAERPNSESVKYFLRYFKRRVGSGRVYMVMDNYSPHKTKGTLEVCRRKGIHPVFTPPYSPELNMAEAVFKSLKNYMSNKIFYTIEDVKNCIKQFFEENKYRFNLNAITYLGLDKIEV</sequence>
<dbReference type="AlphaFoldDB" id="Q97YG0"/>
<dbReference type="PaxDb" id="273057-SSO1363"/>
<dbReference type="InterPro" id="IPR047655">
    <property type="entry name" value="Transpos_IS630-like"/>
</dbReference>
<dbReference type="eggNOG" id="arCOG02129">
    <property type="taxonomic scope" value="Archaea"/>
</dbReference>
<evidence type="ECO:0000313" key="3">
    <source>
        <dbReference type="Proteomes" id="UP000001974"/>
    </source>
</evidence>
<dbReference type="KEGG" id="sso:SSO1363"/>
<dbReference type="SUPFAM" id="SSF53098">
    <property type="entry name" value="Ribonuclease H-like"/>
    <property type="match status" value="1"/>
</dbReference>
<organism evidence="2 3">
    <name type="scientific">Saccharolobus solfataricus (strain ATCC 35092 / DSM 1617 / JCM 11322 / P2)</name>
    <name type="common">Sulfolobus solfataricus</name>
    <dbReference type="NCBI Taxonomy" id="273057"/>
    <lineage>
        <taxon>Archaea</taxon>
        <taxon>Thermoproteota</taxon>
        <taxon>Thermoprotei</taxon>
        <taxon>Sulfolobales</taxon>
        <taxon>Sulfolobaceae</taxon>
        <taxon>Saccharolobus</taxon>
    </lineage>
</organism>
<accession>Q97YG0</accession>
<dbReference type="Pfam" id="PF13358">
    <property type="entry name" value="DDE_3"/>
    <property type="match status" value="1"/>
</dbReference>
<gene>
    <name evidence="2" type="ordered locus">SSO1363</name>
</gene>
<dbReference type="PIR" id="G90292">
    <property type="entry name" value="G90292"/>
</dbReference>
<dbReference type="HOGENOM" id="CLU_056788_15_2_2"/>
<dbReference type="EnsemblBacteria" id="AAK41598">
    <property type="protein sequence ID" value="AAK41598"/>
    <property type="gene ID" value="SSO1363"/>
</dbReference>
<dbReference type="InterPro" id="IPR038717">
    <property type="entry name" value="Tc1-like_DDE_dom"/>
</dbReference>
<proteinExistence type="predicted"/>
<dbReference type="Gene3D" id="3.30.420.10">
    <property type="entry name" value="Ribonuclease H-like superfamily/Ribonuclease H"/>
    <property type="match status" value="1"/>
</dbReference>
<dbReference type="GO" id="GO:0003676">
    <property type="term" value="F:nucleic acid binding"/>
    <property type="evidence" value="ECO:0007669"/>
    <property type="project" value="InterPro"/>
</dbReference>
<evidence type="ECO:0000313" key="2">
    <source>
        <dbReference type="EMBL" id="AAK41598.1"/>
    </source>
</evidence>
<dbReference type="PANTHER" id="PTHR46564:SF1">
    <property type="entry name" value="TRANSPOSASE"/>
    <property type="match status" value="1"/>
</dbReference>
<dbReference type="NCBIfam" id="NF033545">
    <property type="entry name" value="transpos_IS630"/>
    <property type="match status" value="1"/>
</dbReference>
<protein>
    <submittedName>
        <fullName evidence="2">Second ORF in transposon ISC1048</fullName>
    </submittedName>
</protein>
<dbReference type="InParanoid" id="Q97YG0"/>
<dbReference type="PANTHER" id="PTHR46564">
    <property type="entry name" value="TRANSPOSASE"/>
    <property type="match status" value="1"/>
</dbReference>
<keyword evidence="3" id="KW-1185">Reference proteome</keyword>
<name>Q97YG0_SACS2</name>
<dbReference type="InterPro" id="IPR012337">
    <property type="entry name" value="RNaseH-like_sf"/>
</dbReference>
<dbReference type="EMBL" id="AE006641">
    <property type="protein sequence ID" value="AAK41598.1"/>
    <property type="molecule type" value="Genomic_DNA"/>
</dbReference>
<dbReference type="InterPro" id="IPR036397">
    <property type="entry name" value="RNaseH_sf"/>
</dbReference>
<feature type="domain" description="Tc1-like transposase DDE" evidence="1">
    <location>
        <begin position="63"/>
        <end position="202"/>
    </location>
</feature>
<dbReference type="PATRIC" id="fig|273057.12.peg.1369"/>
<evidence type="ECO:0000259" key="1">
    <source>
        <dbReference type="Pfam" id="PF13358"/>
    </source>
</evidence>
<dbReference type="Proteomes" id="UP000001974">
    <property type="component" value="Chromosome"/>
</dbReference>